<keyword evidence="4 7" id="KW-0418">Kinase</keyword>
<dbReference type="Pfam" id="PF00659">
    <property type="entry name" value="POLO_box"/>
    <property type="match status" value="1"/>
</dbReference>
<evidence type="ECO:0000256" key="1">
    <source>
        <dbReference type="ARBA" id="ARBA00022527"/>
    </source>
</evidence>
<dbReference type="PROSITE" id="PS50078">
    <property type="entry name" value="POLO_BOX"/>
    <property type="match status" value="1"/>
</dbReference>
<evidence type="ECO:0000256" key="3">
    <source>
        <dbReference type="ARBA" id="ARBA00022741"/>
    </source>
</evidence>
<dbReference type="GO" id="GO:0005524">
    <property type="term" value="F:ATP binding"/>
    <property type="evidence" value="ECO:0007669"/>
    <property type="project" value="UniProtKB-UniRule"/>
</dbReference>
<evidence type="ECO:0000259" key="9">
    <source>
        <dbReference type="PROSITE" id="PS50011"/>
    </source>
</evidence>
<keyword evidence="1 7" id="KW-0723">Serine/threonine-protein kinase</keyword>
<dbReference type="GO" id="GO:0005634">
    <property type="term" value="C:nucleus"/>
    <property type="evidence" value="ECO:0007669"/>
    <property type="project" value="TreeGrafter"/>
</dbReference>
<dbReference type="PANTHER" id="PTHR24345:SF0">
    <property type="entry name" value="CELL CYCLE SERINE_THREONINE-PROTEIN KINASE CDC5_MSD2"/>
    <property type="match status" value="1"/>
</dbReference>
<keyword evidence="3 6" id="KW-0547">Nucleotide-binding</keyword>
<dbReference type="FunFam" id="1.10.510.10:FF:000571">
    <property type="entry name" value="Maternal embryonic leucine zipper kinase"/>
    <property type="match status" value="1"/>
</dbReference>
<keyword evidence="5 6" id="KW-0067">ATP-binding</keyword>
<feature type="compositionally biased region" description="Polar residues" evidence="8">
    <location>
        <begin position="297"/>
        <end position="321"/>
    </location>
</feature>
<dbReference type="HOGENOM" id="CLU_000288_46_1_1"/>
<dbReference type="InterPro" id="IPR033701">
    <property type="entry name" value="POLO_box_1"/>
</dbReference>
<evidence type="ECO:0000313" key="11">
    <source>
        <dbReference type="EMBL" id="EIJ87921.1"/>
    </source>
</evidence>
<dbReference type="EMBL" id="GL870880">
    <property type="protein sequence ID" value="EIJ87921.1"/>
    <property type="molecule type" value="Genomic_DNA"/>
</dbReference>
<dbReference type="InterPro" id="IPR011009">
    <property type="entry name" value="Kinase-like_dom_sf"/>
</dbReference>
<evidence type="ECO:0000256" key="7">
    <source>
        <dbReference type="RuleBase" id="RU361162"/>
    </source>
</evidence>
<dbReference type="InterPro" id="IPR036947">
    <property type="entry name" value="POLO_box_dom_sf"/>
</dbReference>
<evidence type="ECO:0000256" key="2">
    <source>
        <dbReference type="ARBA" id="ARBA00022679"/>
    </source>
</evidence>
<dbReference type="InterPro" id="IPR000719">
    <property type="entry name" value="Prot_kinase_dom"/>
</dbReference>
<dbReference type="VEuPathDB" id="MicrosporidiaDB:NEQG_01993"/>
<comment type="catalytic activity">
    <reaction evidence="7">
        <text>L-threonyl-[protein] + ATP = O-phospho-L-threonyl-[protein] + ADP + H(+)</text>
        <dbReference type="Rhea" id="RHEA:46608"/>
        <dbReference type="Rhea" id="RHEA-COMP:11060"/>
        <dbReference type="Rhea" id="RHEA-COMP:11605"/>
        <dbReference type="ChEBI" id="CHEBI:15378"/>
        <dbReference type="ChEBI" id="CHEBI:30013"/>
        <dbReference type="ChEBI" id="CHEBI:30616"/>
        <dbReference type="ChEBI" id="CHEBI:61977"/>
        <dbReference type="ChEBI" id="CHEBI:456216"/>
        <dbReference type="EC" id="2.7.11.21"/>
    </reaction>
</comment>
<evidence type="ECO:0000256" key="4">
    <source>
        <dbReference type="ARBA" id="ARBA00022777"/>
    </source>
</evidence>
<evidence type="ECO:0000256" key="5">
    <source>
        <dbReference type="ARBA" id="ARBA00022840"/>
    </source>
</evidence>
<gene>
    <name evidence="11" type="ORF">NEQG_01993</name>
</gene>
<dbReference type="OrthoDB" id="408964at2759"/>
<feature type="region of interest" description="Disordered" evidence="8">
    <location>
        <begin position="297"/>
        <end position="338"/>
    </location>
</feature>
<dbReference type="PROSITE" id="PS00107">
    <property type="entry name" value="PROTEIN_KINASE_ATP"/>
    <property type="match status" value="1"/>
</dbReference>
<dbReference type="InParanoid" id="I3EFC4"/>
<dbReference type="InterPro" id="IPR008271">
    <property type="entry name" value="Ser/Thr_kinase_AS"/>
</dbReference>
<dbReference type="FunFam" id="3.30.200.20:FF:000042">
    <property type="entry name" value="Aurora kinase A"/>
    <property type="match status" value="1"/>
</dbReference>
<feature type="binding site" evidence="6">
    <location>
        <position position="55"/>
    </location>
    <ligand>
        <name>ATP</name>
        <dbReference type="ChEBI" id="CHEBI:30616"/>
    </ligand>
</feature>
<dbReference type="OMA" id="FEECVTA"/>
<dbReference type="Gene3D" id="3.30.1120.30">
    <property type="entry name" value="POLO box domain"/>
    <property type="match status" value="1"/>
</dbReference>
<organism evidence="11 12">
    <name type="scientific">Nematocida parisii (strain ERTm3)</name>
    <name type="common">Nematode killer fungus</name>
    <dbReference type="NCBI Taxonomy" id="935791"/>
    <lineage>
        <taxon>Eukaryota</taxon>
        <taxon>Fungi</taxon>
        <taxon>Fungi incertae sedis</taxon>
        <taxon>Microsporidia</taxon>
        <taxon>Nematocida</taxon>
    </lineage>
</organism>
<evidence type="ECO:0000313" key="12">
    <source>
        <dbReference type="Proteomes" id="UP000002872"/>
    </source>
</evidence>
<dbReference type="PROSITE" id="PS50011">
    <property type="entry name" value="PROTEIN_KINASE_DOM"/>
    <property type="match status" value="1"/>
</dbReference>
<name>I3EFC4_NEMP3</name>
<dbReference type="EC" id="2.7.11.21" evidence="7"/>
<dbReference type="FunCoup" id="I3EFC4">
    <property type="interactions" value="95"/>
</dbReference>
<dbReference type="AlphaFoldDB" id="I3EFC4"/>
<accession>I3EFC4</accession>
<dbReference type="InterPro" id="IPR000959">
    <property type="entry name" value="POLO_box_dom"/>
</dbReference>
<keyword evidence="2 7" id="KW-0808">Transferase</keyword>
<dbReference type="Proteomes" id="UP000002872">
    <property type="component" value="Unassembled WGS sequence"/>
</dbReference>
<dbReference type="PROSITE" id="PS00108">
    <property type="entry name" value="PROTEIN_KINASE_ST"/>
    <property type="match status" value="1"/>
</dbReference>
<dbReference type="Pfam" id="PF00069">
    <property type="entry name" value="Pkinase"/>
    <property type="match status" value="1"/>
</dbReference>
<dbReference type="PANTHER" id="PTHR24345">
    <property type="entry name" value="SERINE/THREONINE-PROTEIN KINASE PLK"/>
    <property type="match status" value="1"/>
</dbReference>
<dbReference type="SUPFAM" id="SSF82615">
    <property type="entry name" value="Polo-box domain"/>
    <property type="match status" value="1"/>
</dbReference>
<dbReference type="SUPFAM" id="SSF56112">
    <property type="entry name" value="Protein kinase-like (PK-like)"/>
    <property type="match status" value="1"/>
</dbReference>
<keyword evidence="12" id="KW-1185">Reference proteome</keyword>
<evidence type="ECO:0000256" key="8">
    <source>
        <dbReference type="SAM" id="MobiDB-lite"/>
    </source>
</evidence>
<evidence type="ECO:0000256" key="6">
    <source>
        <dbReference type="PROSITE-ProRule" id="PRU10141"/>
    </source>
</evidence>
<sequence length="568" mass="64562">MKNPPFLPIGSIIHDRDTNESFEITEMIGRGGFAQCFSVRNLKTQAVFAAKIIKKSELVRAKNKQKLLSEIKIHLSVNHKNIVKLFTYFEDKDFVFLIMEICRNKSMMDLLKRNKSIEEKYVKIFLLQIISALEYLHRECSVVHRDMKLANLFLDDGFNIKVGDFGLAAVIDREERKKTICGTPNYIAPEVLFGSEGGHSFEVDIWSVGVIIYTMIVGKPPFQKSDVKEIYKSIKTNSYTYPEDCRISKEAKDLISGLLELDPRKRYTLEQIYTSPFILNGYSASVGKHPVPLYNEQGQAQHTRSPTQIQSEPRVPISQNEPPRATSPLPISDKPMGISRMGSTAARSNIASSTLRPAPIKMGLLSSVHMTVLSLLNKYENSSVPISTRCPDDFVTHTVDYTDKYGLGYMLTSGTAGILFNDCTSMVLRKTAVDLIRKKVPNYEFEYFEHKVYGTQKIITKEKYTVETASGKLDKKILLVGYFIQGLFKQHGQMSSRVSDQTTFVIKHVNFAKGPVLRLSNRVIVFIVDESVLVFHSEGRSIYYEGRQYIERDMLVYCQEVLSILLKK</sequence>
<protein>
    <recommendedName>
        <fullName evidence="7">Serine/threonine-protein kinase</fullName>
        <ecNumber evidence="7">2.7.11.21</ecNumber>
    </recommendedName>
</protein>
<dbReference type="Gene3D" id="1.10.510.10">
    <property type="entry name" value="Transferase(Phosphotransferase) domain 1"/>
    <property type="match status" value="1"/>
</dbReference>
<dbReference type="SMART" id="SM00220">
    <property type="entry name" value="S_TKc"/>
    <property type="match status" value="1"/>
</dbReference>
<dbReference type="CDD" id="cd13118">
    <property type="entry name" value="POLO_box_1"/>
    <property type="match status" value="1"/>
</dbReference>
<comment type="similarity">
    <text evidence="7">Belongs to the protein kinase superfamily. Ser/Thr protein kinase family. CDC5/Polo subfamily.</text>
</comment>
<feature type="domain" description="Protein kinase" evidence="9">
    <location>
        <begin position="22"/>
        <end position="278"/>
    </location>
</feature>
<dbReference type="STRING" id="935791.I3EFC4"/>
<dbReference type="InterPro" id="IPR017441">
    <property type="entry name" value="Protein_kinase_ATP_BS"/>
</dbReference>
<proteinExistence type="inferred from homology"/>
<reference evidence="11" key="1">
    <citation type="submission" date="2011-01" db="EMBL/GenBank/DDBJ databases">
        <title>The Genome Sequence of Nematocida parisii strain ERTm3.</title>
        <authorList>
            <consortium name="The Broad Institute Genome Sequencing Platform"/>
            <consortium name="The Broad Institute Genome Sequencing Center for Infectious Disease"/>
            <person name="Cuomo C."/>
            <person name="Troemel E."/>
            <person name="Young S.K."/>
            <person name="Zeng Q."/>
            <person name="Gargeya S."/>
            <person name="Fitzgerald M."/>
            <person name="Haas B."/>
            <person name="Abouelleil A."/>
            <person name="Alvarado L."/>
            <person name="Arachchi H.M."/>
            <person name="Berlin A."/>
            <person name="Chapman S.B."/>
            <person name="Gearin G."/>
            <person name="Goldberg J."/>
            <person name="Griggs A."/>
            <person name="Gujja S."/>
            <person name="Hansen M."/>
            <person name="Heiman D."/>
            <person name="Howarth C."/>
            <person name="Larimer J."/>
            <person name="Lui A."/>
            <person name="MacDonald P.J.P."/>
            <person name="McCowen C."/>
            <person name="Montmayeur A."/>
            <person name="Murphy C."/>
            <person name="Neiman D."/>
            <person name="Pearson M."/>
            <person name="Priest M."/>
            <person name="Roberts A."/>
            <person name="Saif S."/>
            <person name="Shea T."/>
            <person name="Sisk P."/>
            <person name="Stolte C."/>
            <person name="Sykes S."/>
            <person name="Wortman J."/>
            <person name="Nusbaum C."/>
            <person name="Birren B."/>
        </authorList>
    </citation>
    <scope>NUCLEOTIDE SEQUENCE</scope>
    <source>
        <strain evidence="11">ERTm3</strain>
    </source>
</reference>
<evidence type="ECO:0000259" key="10">
    <source>
        <dbReference type="PROSITE" id="PS50078"/>
    </source>
</evidence>
<feature type="domain" description="POLO box" evidence="10">
    <location>
        <begin position="394"/>
        <end position="489"/>
    </location>
</feature>
<dbReference type="GO" id="GO:0004674">
    <property type="term" value="F:protein serine/threonine kinase activity"/>
    <property type="evidence" value="ECO:0007669"/>
    <property type="project" value="UniProtKB-KW"/>
</dbReference>